<dbReference type="PANTHER" id="PTHR28554:SF1">
    <property type="entry name" value="LARGE RIBOSOMAL SUBUNIT PROTEIN ML45"/>
    <property type="match status" value="1"/>
</dbReference>
<keyword evidence="2" id="KW-0809">Transit peptide</keyword>
<dbReference type="Gene3D" id="3.10.450.240">
    <property type="match status" value="1"/>
</dbReference>
<accession>A0A4U0X4M8</accession>
<evidence type="ECO:0000256" key="3">
    <source>
        <dbReference type="ARBA" id="ARBA00023128"/>
    </source>
</evidence>
<dbReference type="Proteomes" id="UP000309340">
    <property type="component" value="Unassembled WGS sequence"/>
</dbReference>
<keyword evidence="3" id="KW-0496">Mitochondrion</keyword>
<sequence length="301" mass="33524">MGRAARSSGGSRQSAPSMVVQMARMKQDALRGGQIPHDLGLMPDTLVMPTGKNLPGWFGMGSRTGTAPGTGTGTGAQGGWRRRLRLEGRRWRTRASDLFQLLLYKFLMVKPRPNLEYARIPAIAQALHEEVYTHFAAGTLARIESKLCEGFLGSLRRRIAVRAPGTGLKWKVHEYLDAPRCVSCKAAYFPAQPGEVKTERNGVLQAVVRIRSLQSLRRTKRVTVRDGENRLVVREVVVDALGNEEVGGRQEEGRVPRDAKESVEYFVVQKSLRAGKQSEWMVWGTTEETKVGELLKEKTRV</sequence>
<keyword evidence="5" id="KW-1185">Reference proteome</keyword>
<reference evidence="4 5" key="1">
    <citation type="submission" date="2017-03" db="EMBL/GenBank/DDBJ databases">
        <title>Genomes of endolithic fungi from Antarctica.</title>
        <authorList>
            <person name="Coleine C."/>
            <person name="Masonjones S."/>
            <person name="Stajich J.E."/>
        </authorList>
    </citation>
    <scope>NUCLEOTIDE SEQUENCE [LARGE SCALE GENOMIC DNA]</scope>
    <source>
        <strain evidence="4 5">CCFEE 5184</strain>
    </source>
</reference>
<protein>
    <recommendedName>
        <fullName evidence="6">Tim44-like domain-containing protein</fullName>
    </recommendedName>
</protein>
<evidence type="ECO:0000313" key="5">
    <source>
        <dbReference type="Proteomes" id="UP000309340"/>
    </source>
</evidence>
<proteinExistence type="predicted"/>
<comment type="subcellular location">
    <subcellularLocation>
        <location evidence="1">Mitochondrion</location>
    </subcellularLocation>
</comment>
<dbReference type="EMBL" id="NAJQ01000420">
    <property type="protein sequence ID" value="TKA69973.1"/>
    <property type="molecule type" value="Genomic_DNA"/>
</dbReference>
<evidence type="ECO:0000256" key="2">
    <source>
        <dbReference type="ARBA" id="ARBA00022946"/>
    </source>
</evidence>
<dbReference type="InterPro" id="IPR051975">
    <property type="entry name" value="mtLSU_mL45"/>
</dbReference>
<evidence type="ECO:0000313" key="4">
    <source>
        <dbReference type="EMBL" id="TKA69973.1"/>
    </source>
</evidence>
<dbReference type="GO" id="GO:0005739">
    <property type="term" value="C:mitochondrion"/>
    <property type="evidence" value="ECO:0007669"/>
    <property type="project" value="UniProtKB-SubCell"/>
</dbReference>
<gene>
    <name evidence="4" type="ORF">B0A55_08065</name>
</gene>
<dbReference type="AlphaFoldDB" id="A0A4U0X4M8"/>
<name>A0A4U0X4M8_9PEZI</name>
<comment type="caution">
    <text evidence="4">The sequence shown here is derived from an EMBL/GenBank/DDBJ whole genome shotgun (WGS) entry which is preliminary data.</text>
</comment>
<dbReference type="PANTHER" id="PTHR28554">
    <property type="entry name" value="39S RIBOSOMAL PROTEIN L45, MITOCHONDRIAL"/>
    <property type="match status" value="1"/>
</dbReference>
<evidence type="ECO:0008006" key="6">
    <source>
        <dbReference type="Google" id="ProtNLM"/>
    </source>
</evidence>
<dbReference type="OrthoDB" id="19619at2759"/>
<organism evidence="4 5">
    <name type="scientific">Friedmanniomyces simplex</name>
    <dbReference type="NCBI Taxonomy" id="329884"/>
    <lineage>
        <taxon>Eukaryota</taxon>
        <taxon>Fungi</taxon>
        <taxon>Dikarya</taxon>
        <taxon>Ascomycota</taxon>
        <taxon>Pezizomycotina</taxon>
        <taxon>Dothideomycetes</taxon>
        <taxon>Dothideomycetidae</taxon>
        <taxon>Mycosphaerellales</taxon>
        <taxon>Teratosphaeriaceae</taxon>
        <taxon>Friedmanniomyces</taxon>
    </lineage>
</organism>
<evidence type="ECO:0000256" key="1">
    <source>
        <dbReference type="ARBA" id="ARBA00004173"/>
    </source>
</evidence>